<sequence>MVDSKAPMPWIGAYAAAASLIWTVTLTVDTVHSVRHRKLWFPCRYSALNVASLTVLAVAVKLSMDLTTQMPGLFDQAAKSISTAFMCASSTHFMPSLEAMSERDILVNLTTLGILIVTLTVNVIIQVYTFDGPNIATDYKWSASNCSPFPATIAG</sequence>
<feature type="transmembrane region" description="Helical" evidence="1">
    <location>
        <begin position="12"/>
        <end position="31"/>
    </location>
</feature>
<keyword evidence="1" id="KW-0812">Transmembrane</keyword>
<dbReference type="Proteomes" id="UP000594638">
    <property type="component" value="Unassembled WGS sequence"/>
</dbReference>
<comment type="caution">
    <text evidence="2">The sequence shown here is derived from an EMBL/GenBank/DDBJ whole genome shotgun (WGS) entry which is preliminary data.</text>
</comment>
<name>A0A8S0SJK6_OLEEU</name>
<dbReference type="AlphaFoldDB" id="A0A8S0SJK6"/>
<dbReference type="PANTHER" id="PTHR35307">
    <property type="entry name" value="PROTEIN, PUTATIVE-RELATED"/>
    <property type="match status" value="1"/>
</dbReference>
<dbReference type="PANTHER" id="PTHR35307:SF3">
    <property type="entry name" value="DUF4220 DOMAIN-CONTAINING PROTEIN"/>
    <property type="match status" value="1"/>
</dbReference>
<organism evidence="2 3">
    <name type="scientific">Olea europaea subsp. europaea</name>
    <dbReference type="NCBI Taxonomy" id="158383"/>
    <lineage>
        <taxon>Eukaryota</taxon>
        <taxon>Viridiplantae</taxon>
        <taxon>Streptophyta</taxon>
        <taxon>Embryophyta</taxon>
        <taxon>Tracheophyta</taxon>
        <taxon>Spermatophyta</taxon>
        <taxon>Magnoliopsida</taxon>
        <taxon>eudicotyledons</taxon>
        <taxon>Gunneridae</taxon>
        <taxon>Pentapetalae</taxon>
        <taxon>asterids</taxon>
        <taxon>lamiids</taxon>
        <taxon>Lamiales</taxon>
        <taxon>Oleaceae</taxon>
        <taxon>Oleeae</taxon>
        <taxon>Olea</taxon>
    </lineage>
</organism>
<feature type="transmembrane region" description="Helical" evidence="1">
    <location>
        <begin position="43"/>
        <end position="64"/>
    </location>
</feature>
<dbReference type="Gramene" id="OE9A100783T1">
    <property type="protein sequence ID" value="OE9A100783C1"/>
    <property type="gene ID" value="OE9A100783"/>
</dbReference>
<reference evidence="2 3" key="1">
    <citation type="submission" date="2019-12" db="EMBL/GenBank/DDBJ databases">
        <authorList>
            <person name="Alioto T."/>
            <person name="Alioto T."/>
            <person name="Gomez Garrido J."/>
        </authorList>
    </citation>
    <scope>NUCLEOTIDE SEQUENCE [LARGE SCALE GENOMIC DNA]</scope>
</reference>
<feature type="transmembrane region" description="Helical" evidence="1">
    <location>
        <begin position="105"/>
        <end position="125"/>
    </location>
</feature>
<evidence type="ECO:0000313" key="2">
    <source>
        <dbReference type="EMBL" id="CAA2992521.1"/>
    </source>
</evidence>
<keyword evidence="1" id="KW-1133">Transmembrane helix</keyword>
<evidence type="ECO:0000256" key="1">
    <source>
        <dbReference type="SAM" id="Phobius"/>
    </source>
</evidence>
<keyword evidence="3" id="KW-1185">Reference proteome</keyword>
<gene>
    <name evidence="2" type="ORF">OLEA9_A100783</name>
</gene>
<proteinExistence type="predicted"/>
<dbReference type="EMBL" id="CACTIH010005437">
    <property type="protein sequence ID" value="CAA2992521.1"/>
    <property type="molecule type" value="Genomic_DNA"/>
</dbReference>
<evidence type="ECO:0000313" key="3">
    <source>
        <dbReference type="Proteomes" id="UP000594638"/>
    </source>
</evidence>
<dbReference type="OrthoDB" id="1915303at2759"/>
<keyword evidence="1" id="KW-0472">Membrane</keyword>
<accession>A0A8S0SJK6</accession>
<protein>
    <submittedName>
        <fullName evidence="2">Uncharacterized protein</fullName>
    </submittedName>
</protein>